<protein>
    <recommendedName>
        <fullName evidence="3">Class 1 isoprenoid biosynthesis enzyme</fullName>
    </recommendedName>
</protein>
<name>A0ABT9U7Y4_PAEHA</name>
<accession>A0ABT9U7Y4</accession>
<dbReference type="EMBL" id="JAUSSU010000012">
    <property type="protein sequence ID" value="MDQ0115760.1"/>
    <property type="molecule type" value="Genomic_DNA"/>
</dbReference>
<evidence type="ECO:0000313" key="1">
    <source>
        <dbReference type="EMBL" id="MDQ0115760.1"/>
    </source>
</evidence>
<evidence type="ECO:0008006" key="3">
    <source>
        <dbReference type="Google" id="ProtNLM"/>
    </source>
</evidence>
<dbReference type="SUPFAM" id="SSF48576">
    <property type="entry name" value="Terpenoid synthases"/>
    <property type="match status" value="1"/>
</dbReference>
<dbReference type="InterPro" id="IPR008949">
    <property type="entry name" value="Isoprenoid_synthase_dom_sf"/>
</dbReference>
<proteinExistence type="predicted"/>
<evidence type="ECO:0000313" key="2">
    <source>
        <dbReference type="Proteomes" id="UP001229346"/>
    </source>
</evidence>
<dbReference type="RefSeq" id="WP_307207680.1">
    <property type="nucleotide sequence ID" value="NZ_JAUSSU010000012.1"/>
</dbReference>
<dbReference type="Proteomes" id="UP001229346">
    <property type="component" value="Unassembled WGS sequence"/>
</dbReference>
<organism evidence="1 2">
    <name type="scientific">Paenibacillus harenae</name>
    <dbReference type="NCBI Taxonomy" id="306543"/>
    <lineage>
        <taxon>Bacteria</taxon>
        <taxon>Bacillati</taxon>
        <taxon>Bacillota</taxon>
        <taxon>Bacilli</taxon>
        <taxon>Bacillales</taxon>
        <taxon>Paenibacillaceae</taxon>
        <taxon>Paenibacillus</taxon>
    </lineage>
</organism>
<gene>
    <name evidence="1" type="ORF">J2T15_005227</name>
</gene>
<keyword evidence="2" id="KW-1185">Reference proteome</keyword>
<reference evidence="1 2" key="1">
    <citation type="submission" date="2023-07" db="EMBL/GenBank/DDBJ databases">
        <title>Sorghum-associated microbial communities from plants grown in Nebraska, USA.</title>
        <authorList>
            <person name="Schachtman D."/>
        </authorList>
    </citation>
    <scope>NUCLEOTIDE SEQUENCE [LARGE SCALE GENOMIC DNA]</scope>
    <source>
        <strain evidence="1 2">CC482</strain>
    </source>
</reference>
<comment type="caution">
    <text evidence="1">The sequence shown here is derived from an EMBL/GenBank/DDBJ whole genome shotgun (WGS) entry which is preliminary data.</text>
</comment>
<dbReference type="CDD" id="cd00385">
    <property type="entry name" value="Isoprenoid_Biosyn_C1"/>
    <property type="match status" value="1"/>
</dbReference>
<sequence>MEWYDKYKERLEQVYEVAEQTISEFPAPLNQAGLAYADKFHPVKHDKGQNFICSLLPYWMKDTAGITDEQCDQFAITNVYLMLYFFIQDDVMDEGPASDVKEKLALGNLLYSEMLRILRNLFPSHSPFWDYFDRYVKVWASSVVNESSNNLFVIDPIQIAYKAGPVKIASTGTLLLGGKSDLIPAIEEAVDIALMTLQMADDWVDWKKDMQEGSYNSLVAMIEASLQPGVPITEDIVSTYIYVRCCMNDYAEIARSSHQHLLALNAQLPDLENYNQYILDRLTQTSESIESDRELMKKGGLNYFFENQGL</sequence>